<comment type="similarity">
    <text evidence="1">Belongs to the carbon-nitrogen hydrolase superfamily. NIT1/NIT2 family.</text>
</comment>
<comment type="caution">
    <text evidence="4">The sequence shown here is derived from an EMBL/GenBank/DDBJ whole genome shotgun (WGS) entry which is preliminary data.</text>
</comment>
<dbReference type="PANTHER" id="PTHR23088">
    <property type="entry name" value="NITRILASE-RELATED"/>
    <property type="match status" value="1"/>
</dbReference>
<dbReference type="GO" id="GO:0006528">
    <property type="term" value="P:asparagine metabolic process"/>
    <property type="evidence" value="ECO:0007669"/>
    <property type="project" value="TreeGrafter"/>
</dbReference>
<dbReference type="InterPro" id="IPR001110">
    <property type="entry name" value="UPF0012_CS"/>
</dbReference>
<dbReference type="FunFam" id="3.60.110.10:FF:000002">
    <property type="entry name" value="Nitrilase family member 2"/>
    <property type="match status" value="1"/>
</dbReference>
<dbReference type="PROSITE" id="PS01227">
    <property type="entry name" value="UPF0012"/>
    <property type="match status" value="1"/>
</dbReference>
<accession>A0AAD3DUK0</accession>
<dbReference type="GO" id="GO:0005739">
    <property type="term" value="C:mitochondrion"/>
    <property type="evidence" value="ECO:0007669"/>
    <property type="project" value="TreeGrafter"/>
</dbReference>
<dbReference type="GO" id="GO:0050152">
    <property type="term" value="F:omega-amidase activity"/>
    <property type="evidence" value="ECO:0007669"/>
    <property type="project" value="TreeGrafter"/>
</dbReference>
<dbReference type="Proteomes" id="UP001054857">
    <property type="component" value="Unassembled WGS sequence"/>
</dbReference>
<dbReference type="GO" id="GO:0006107">
    <property type="term" value="P:oxaloacetate metabolic process"/>
    <property type="evidence" value="ECO:0007669"/>
    <property type="project" value="TreeGrafter"/>
</dbReference>
<organism evidence="4 5">
    <name type="scientific">Astrephomene gubernaculifera</name>
    <dbReference type="NCBI Taxonomy" id="47775"/>
    <lineage>
        <taxon>Eukaryota</taxon>
        <taxon>Viridiplantae</taxon>
        <taxon>Chlorophyta</taxon>
        <taxon>core chlorophytes</taxon>
        <taxon>Chlorophyceae</taxon>
        <taxon>CS clade</taxon>
        <taxon>Chlamydomonadales</taxon>
        <taxon>Astrephomenaceae</taxon>
        <taxon>Astrephomene</taxon>
    </lineage>
</organism>
<keyword evidence="5" id="KW-1185">Reference proteome</keyword>
<dbReference type="PROSITE" id="PS50263">
    <property type="entry name" value="CN_HYDROLASE"/>
    <property type="match status" value="1"/>
</dbReference>
<dbReference type="CDD" id="cd07572">
    <property type="entry name" value="nit"/>
    <property type="match status" value="1"/>
</dbReference>
<name>A0AAD3DUK0_9CHLO</name>
<dbReference type="InterPro" id="IPR003010">
    <property type="entry name" value="C-N_Hydrolase"/>
</dbReference>
<keyword evidence="2" id="KW-0378">Hydrolase</keyword>
<evidence type="ECO:0000259" key="3">
    <source>
        <dbReference type="PROSITE" id="PS50263"/>
    </source>
</evidence>
<dbReference type="GO" id="GO:0006541">
    <property type="term" value="P:glutamine metabolic process"/>
    <property type="evidence" value="ECO:0007669"/>
    <property type="project" value="TreeGrafter"/>
</dbReference>
<proteinExistence type="inferred from homology"/>
<dbReference type="InterPro" id="IPR045254">
    <property type="entry name" value="Nit1/2_C-N_Hydrolase"/>
</dbReference>
<evidence type="ECO:0000313" key="5">
    <source>
        <dbReference type="Proteomes" id="UP001054857"/>
    </source>
</evidence>
<evidence type="ECO:0000256" key="2">
    <source>
        <dbReference type="ARBA" id="ARBA00022801"/>
    </source>
</evidence>
<reference evidence="4 5" key="1">
    <citation type="journal article" date="2021" name="Sci. Rep.">
        <title>Genome sequencing of the multicellular alga Astrephomene provides insights into convergent evolution of germ-soma differentiation.</title>
        <authorList>
            <person name="Yamashita S."/>
            <person name="Yamamoto K."/>
            <person name="Matsuzaki R."/>
            <person name="Suzuki S."/>
            <person name="Yamaguchi H."/>
            <person name="Hirooka S."/>
            <person name="Minakuchi Y."/>
            <person name="Miyagishima S."/>
            <person name="Kawachi M."/>
            <person name="Toyoda A."/>
            <person name="Nozaki H."/>
        </authorList>
    </citation>
    <scope>NUCLEOTIDE SEQUENCE [LARGE SCALE GENOMIC DNA]</scope>
    <source>
        <strain evidence="4 5">NIES-4017</strain>
    </source>
</reference>
<dbReference type="PANTHER" id="PTHR23088:SF30">
    <property type="entry name" value="OMEGA-AMIDASE NIT2"/>
    <property type="match status" value="1"/>
</dbReference>
<evidence type="ECO:0000256" key="1">
    <source>
        <dbReference type="ARBA" id="ARBA00010613"/>
    </source>
</evidence>
<protein>
    <recommendedName>
        <fullName evidence="3">CN hydrolase domain-containing protein</fullName>
    </recommendedName>
</protein>
<evidence type="ECO:0000313" key="4">
    <source>
        <dbReference type="EMBL" id="GFR46917.1"/>
    </source>
</evidence>
<dbReference type="EMBL" id="BMAR01000016">
    <property type="protein sequence ID" value="GFR46917.1"/>
    <property type="molecule type" value="Genomic_DNA"/>
</dbReference>
<dbReference type="InterPro" id="IPR036526">
    <property type="entry name" value="C-N_Hydrolase_sf"/>
</dbReference>
<feature type="domain" description="CN hydrolase" evidence="3">
    <location>
        <begin position="54"/>
        <end position="304"/>
    </location>
</feature>
<sequence length="333" mass="35873">MRSAAVKLAGAGALAAVLAAAVSRRRVVGRLVRHLVVKAAGAPNYTPLPPPKKVKVALCQLHVTADKEQNWQTARRAIQDAASRGAQLVVLPEMWNCPYSNDSFPVYAEELQAPGGALSPSLTVLSEAAAAARVTLVGGSIPERCGGRLYNTCCVFNSRGELLAKHRKVHLFDIDIPGKITFKESLTLSPGPGPTVVDTEAGRLGLGICYDIRFPELAQLYAERGCQVLVYPGAFNMTTGPVHWELLARARAVDNQLFVLTCSPARNPDSSYQAWGHSTAVGPFAEVLATTEAAPDIVLAELDYSQLAERRANMPLRGQKRHDLYRLLEKTAA</sequence>
<dbReference type="AlphaFoldDB" id="A0AAD3DUK0"/>
<dbReference type="Gene3D" id="3.60.110.10">
    <property type="entry name" value="Carbon-nitrogen hydrolase"/>
    <property type="match status" value="1"/>
</dbReference>
<gene>
    <name evidence="4" type="ORF">Agub_g8564</name>
</gene>
<dbReference type="SUPFAM" id="SSF56317">
    <property type="entry name" value="Carbon-nitrogen hydrolase"/>
    <property type="match status" value="1"/>
</dbReference>
<dbReference type="Pfam" id="PF00795">
    <property type="entry name" value="CN_hydrolase"/>
    <property type="match status" value="1"/>
</dbReference>